<proteinExistence type="predicted"/>
<gene>
    <name evidence="3" type="ORF">ACFP3V_22685</name>
</gene>
<keyword evidence="4" id="KW-1185">Reference proteome</keyword>
<dbReference type="RefSeq" id="WP_380586421.1">
    <property type="nucleotide sequence ID" value="NZ_JBHSQJ010000099.1"/>
</dbReference>
<dbReference type="EMBL" id="JBHSQJ010000099">
    <property type="protein sequence ID" value="MFC5910012.1"/>
    <property type="molecule type" value="Genomic_DNA"/>
</dbReference>
<organism evidence="3 4">
    <name type="scientific">Streptacidiphilus monticola</name>
    <dbReference type="NCBI Taxonomy" id="2161674"/>
    <lineage>
        <taxon>Bacteria</taxon>
        <taxon>Bacillati</taxon>
        <taxon>Actinomycetota</taxon>
        <taxon>Actinomycetes</taxon>
        <taxon>Kitasatosporales</taxon>
        <taxon>Streptomycetaceae</taxon>
        <taxon>Streptacidiphilus</taxon>
    </lineage>
</organism>
<feature type="domain" description="DUF5709" evidence="2">
    <location>
        <begin position="103"/>
        <end position="151"/>
    </location>
</feature>
<name>A0ABW1G8V5_9ACTN</name>
<feature type="compositionally biased region" description="Basic and acidic residues" evidence="1">
    <location>
        <begin position="63"/>
        <end position="76"/>
    </location>
</feature>
<evidence type="ECO:0000259" key="2">
    <source>
        <dbReference type="Pfam" id="PF18970"/>
    </source>
</evidence>
<sequence length="162" mass="16901">MSEAGMGDDVYQPTGNMEEHEDAAPLDLEDAVDERDYDDVLDEGYSPPERPLGVEKYGVTAAEQHDGETLDTRLAQEEPDTSSADGDGVGDLPGGEGEPIDEEAGAPRAGRLVAPDEGAHPDTEKDLIADDVGIDGGAAGAEEAAMHVVSEPDLPSEALDED</sequence>
<dbReference type="InterPro" id="IPR043763">
    <property type="entry name" value="DUF5709"/>
</dbReference>
<evidence type="ECO:0000313" key="4">
    <source>
        <dbReference type="Proteomes" id="UP001596174"/>
    </source>
</evidence>
<feature type="region of interest" description="Disordered" evidence="1">
    <location>
        <begin position="1"/>
        <end position="162"/>
    </location>
</feature>
<evidence type="ECO:0000256" key="1">
    <source>
        <dbReference type="SAM" id="MobiDB-lite"/>
    </source>
</evidence>
<reference evidence="4" key="1">
    <citation type="journal article" date="2019" name="Int. J. Syst. Evol. Microbiol.">
        <title>The Global Catalogue of Microorganisms (GCM) 10K type strain sequencing project: providing services to taxonomists for standard genome sequencing and annotation.</title>
        <authorList>
            <consortium name="The Broad Institute Genomics Platform"/>
            <consortium name="The Broad Institute Genome Sequencing Center for Infectious Disease"/>
            <person name="Wu L."/>
            <person name="Ma J."/>
        </authorList>
    </citation>
    <scope>NUCLEOTIDE SEQUENCE [LARGE SCALE GENOMIC DNA]</scope>
    <source>
        <strain evidence="4">JCM 4816</strain>
    </source>
</reference>
<protein>
    <submittedName>
        <fullName evidence="3">DUF5709 domain-containing protein</fullName>
    </submittedName>
</protein>
<comment type="caution">
    <text evidence="3">The sequence shown here is derived from an EMBL/GenBank/DDBJ whole genome shotgun (WGS) entry which is preliminary data.</text>
</comment>
<feature type="compositionally biased region" description="Gly residues" evidence="1">
    <location>
        <begin position="87"/>
        <end position="97"/>
    </location>
</feature>
<feature type="compositionally biased region" description="Basic and acidic residues" evidence="1">
    <location>
        <begin position="117"/>
        <end position="128"/>
    </location>
</feature>
<evidence type="ECO:0000313" key="3">
    <source>
        <dbReference type="EMBL" id="MFC5910012.1"/>
    </source>
</evidence>
<accession>A0ABW1G8V5</accession>
<dbReference type="Pfam" id="PF18970">
    <property type="entry name" value="DUF5709"/>
    <property type="match status" value="1"/>
</dbReference>
<feature type="compositionally biased region" description="Acidic residues" evidence="1">
    <location>
        <begin position="27"/>
        <end position="42"/>
    </location>
</feature>
<dbReference type="Proteomes" id="UP001596174">
    <property type="component" value="Unassembled WGS sequence"/>
</dbReference>